<evidence type="ECO:0000259" key="1">
    <source>
        <dbReference type="PROSITE" id="PS51910"/>
    </source>
</evidence>
<dbReference type="Pfam" id="PF00704">
    <property type="entry name" value="Glyco_hydro_18"/>
    <property type="match status" value="1"/>
</dbReference>
<dbReference type="SUPFAM" id="SSF51445">
    <property type="entry name" value="(Trans)glycosidases"/>
    <property type="match status" value="1"/>
</dbReference>
<dbReference type="AlphaFoldDB" id="A0A7S4ESA0"/>
<dbReference type="Gene3D" id="3.20.20.80">
    <property type="entry name" value="Glycosidases"/>
    <property type="match status" value="1"/>
</dbReference>
<proteinExistence type="predicted"/>
<reference evidence="2" key="1">
    <citation type="submission" date="2021-01" db="EMBL/GenBank/DDBJ databases">
        <authorList>
            <person name="Corre E."/>
            <person name="Pelletier E."/>
            <person name="Niang G."/>
            <person name="Scheremetjew M."/>
            <person name="Finn R."/>
            <person name="Kale V."/>
            <person name="Holt S."/>
            <person name="Cochrane G."/>
            <person name="Meng A."/>
            <person name="Brown T."/>
            <person name="Cohen L."/>
        </authorList>
    </citation>
    <scope>NUCLEOTIDE SEQUENCE</scope>
    <source>
        <strain evidence="2">CCMP645</strain>
    </source>
</reference>
<dbReference type="PROSITE" id="PS51910">
    <property type="entry name" value="GH18_2"/>
    <property type="match status" value="1"/>
</dbReference>
<organism evidence="2">
    <name type="scientific">Chrysotila carterae</name>
    <name type="common">Marine alga</name>
    <name type="synonym">Syracosphaera carterae</name>
    <dbReference type="NCBI Taxonomy" id="13221"/>
    <lineage>
        <taxon>Eukaryota</taxon>
        <taxon>Haptista</taxon>
        <taxon>Haptophyta</taxon>
        <taxon>Prymnesiophyceae</taxon>
        <taxon>Isochrysidales</taxon>
        <taxon>Isochrysidaceae</taxon>
        <taxon>Chrysotila</taxon>
    </lineage>
</organism>
<evidence type="ECO:0000313" key="2">
    <source>
        <dbReference type="EMBL" id="CAE0748393.1"/>
    </source>
</evidence>
<name>A0A7S4ESA0_CHRCT</name>
<dbReference type="InterPro" id="IPR017853">
    <property type="entry name" value="GH"/>
</dbReference>
<accession>A0A7S4ESA0</accession>
<gene>
    <name evidence="2" type="ORF">PCAR00345_LOCUS975</name>
</gene>
<feature type="domain" description="GH18" evidence="1">
    <location>
        <begin position="1"/>
        <end position="141"/>
    </location>
</feature>
<dbReference type="EMBL" id="HBIZ01001799">
    <property type="protein sequence ID" value="CAE0748393.1"/>
    <property type="molecule type" value="Transcribed_RNA"/>
</dbReference>
<sequence>MHMMAYDQGGRHSTFELADASARQGAQLLPPQKLTLGLPFYARKISTGEWKSYEDLLKSPSVLEQPDSDEVDGWYYNSRAMLRRKTELALALGLQGVMIWEAGQDCRVNEVRRGGNVHVQTCPGGSSHSLLHAISEAVEAAADSRRGVPGDAKTREEL</sequence>
<protein>
    <recommendedName>
        <fullName evidence="1">GH18 domain-containing protein</fullName>
    </recommendedName>
</protein>
<dbReference type="InterPro" id="IPR001223">
    <property type="entry name" value="Glyco_hydro18_cat"/>
</dbReference>
<dbReference type="GO" id="GO:0005975">
    <property type="term" value="P:carbohydrate metabolic process"/>
    <property type="evidence" value="ECO:0007669"/>
    <property type="project" value="InterPro"/>
</dbReference>